<keyword evidence="3" id="KW-0805">Transcription regulation</keyword>
<dbReference type="Proteomes" id="UP001586593">
    <property type="component" value="Unassembled WGS sequence"/>
</dbReference>
<evidence type="ECO:0000256" key="2">
    <source>
        <dbReference type="ARBA" id="ARBA00022833"/>
    </source>
</evidence>
<evidence type="ECO:0000256" key="1">
    <source>
        <dbReference type="ARBA" id="ARBA00022723"/>
    </source>
</evidence>
<sequence>MRQFTNPSMAYSELTLPLPCAKELWASRTAEEFKSRYLALYGAGDGRHDDQRLPSLGDLLRDVRLLEAHAARLDAQFAASIYLHGFWALIWEYRQLQAVLRPVAHAPGPPPTTTTTTTTTRRRSRRRETACCSTPRRAASWVSRRWTWSSRASTSTRSTPRAPACHRRRPPARSASGGSGRRT</sequence>
<evidence type="ECO:0000313" key="7">
    <source>
        <dbReference type="EMBL" id="KAL1841944.1"/>
    </source>
</evidence>
<evidence type="ECO:0000256" key="5">
    <source>
        <dbReference type="ARBA" id="ARBA00023242"/>
    </source>
</evidence>
<reference evidence="7 8" key="1">
    <citation type="journal article" date="2024" name="Commun. Biol.">
        <title>Comparative genomic analysis of thermophilic fungi reveals convergent evolutionary adaptations and gene losses.</title>
        <authorList>
            <person name="Steindorff A.S."/>
            <person name="Aguilar-Pontes M.V."/>
            <person name="Robinson A.J."/>
            <person name="Andreopoulos B."/>
            <person name="LaButti K."/>
            <person name="Kuo A."/>
            <person name="Mondo S."/>
            <person name="Riley R."/>
            <person name="Otillar R."/>
            <person name="Haridas S."/>
            <person name="Lipzen A."/>
            <person name="Grimwood J."/>
            <person name="Schmutz J."/>
            <person name="Clum A."/>
            <person name="Reid I.D."/>
            <person name="Moisan M.C."/>
            <person name="Butler G."/>
            <person name="Nguyen T.T.M."/>
            <person name="Dewar K."/>
            <person name="Conant G."/>
            <person name="Drula E."/>
            <person name="Henrissat B."/>
            <person name="Hansel C."/>
            <person name="Singer S."/>
            <person name="Hutchinson M.I."/>
            <person name="de Vries R.P."/>
            <person name="Natvig D.O."/>
            <person name="Powell A.J."/>
            <person name="Tsang A."/>
            <person name="Grigoriev I.V."/>
        </authorList>
    </citation>
    <scope>NUCLEOTIDE SEQUENCE [LARGE SCALE GENOMIC DNA]</scope>
    <source>
        <strain evidence="7 8">ATCC 24622</strain>
    </source>
</reference>
<organism evidence="7 8">
    <name type="scientific">Phialemonium thermophilum</name>
    <dbReference type="NCBI Taxonomy" id="223376"/>
    <lineage>
        <taxon>Eukaryota</taxon>
        <taxon>Fungi</taxon>
        <taxon>Dikarya</taxon>
        <taxon>Ascomycota</taxon>
        <taxon>Pezizomycotina</taxon>
        <taxon>Sordariomycetes</taxon>
        <taxon>Sordariomycetidae</taxon>
        <taxon>Cephalothecales</taxon>
        <taxon>Cephalothecaceae</taxon>
        <taxon>Phialemonium</taxon>
    </lineage>
</organism>
<dbReference type="PANTHER" id="PTHR47660">
    <property type="entry name" value="TRANSCRIPTION FACTOR WITH C2H2 AND ZN(2)-CYS(6) DNA BINDING DOMAIN (EUROFUNG)-RELATED-RELATED"/>
    <property type="match status" value="1"/>
</dbReference>
<dbReference type="EMBL" id="JAZHXJ010002007">
    <property type="protein sequence ID" value="KAL1841944.1"/>
    <property type="molecule type" value="Genomic_DNA"/>
</dbReference>
<evidence type="ECO:0000256" key="6">
    <source>
        <dbReference type="SAM" id="MobiDB-lite"/>
    </source>
</evidence>
<proteinExistence type="predicted"/>
<protein>
    <submittedName>
        <fullName evidence="7">Uncharacterized protein</fullName>
    </submittedName>
</protein>
<evidence type="ECO:0000313" key="8">
    <source>
        <dbReference type="Proteomes" id="UP001586593"/>
    </source>
</evidence>
<accession>A0ABR3VJ89</accession>
<keyword evidence="5" id="KW-0539">Nucleus</keyword>
<name>A0ABR3VJ89_9PEZI</name>
<feature type="compositionally biased region" description="Low complexity" evidence="6">
    <location>
        <begin position="150"/>
        <end position="163"/>
    </location>
</feature>
<keyword evidence="2" id="KW-0862">Zinc</keyword>
<evidence type="ECO:0000256" key="4">
    <source>
        <dbReference type="ARBA" id="ARBA00023163"/>
    </source>
</evidence>
<keyword evidence="4" id="KW-0804">Transcription</keyword>
<comment type="caution">
    <text evidence="7">The sequence shown here is derived from an EMBL/GenBank/DDBJ whole genome shotgun (WGS) entry which is preliminary data.</text>
</comment>
<feature type="region of interest" description="Disordered" evidence="6">
    <location>
        <begin position="150"/>
        <end position="183"/>
    </location>
</feature>
<gene>
    <name evidence="7" type="ORF">VTK73DRAFT_3340</name>
</gene>
<keyword evidence="1" id="KW-0479">Metal-binding</keyword>
<feature type="region of interest" description="Disordered" evidence="6">
    <location>
        <begin position="104"/>
        <end position="136"/>
    </location>
</feature>
<keyword evidence="8" id="KW-1185">Reference proteome</keyword>
<evidence type="ECO:0000256" key="3">
    <source>
        <dbReference type="ARBA" id="ARBA00023015"/>
    </source>
</evidence>
<dbReference type="PANTHER" id="PTHR47660:SF2">
    <property type="entry name" value="TRANSCRIPTION FACTOR WITH C2H2 AND ZN(2)-CYS(6) DNA BINDING DOMAIN (EUROFUNG)"/>
    <property type="match status" value="1"/>
</dbReference>